<organism evidence="4 5">
    <name type="scientific">Saccharothrix ecbatanensis</name>
    <dbReference type="NCBI Taxonomy" id="1105145"/>
    <lineage>
        <taxon>Bacteria</taxon>
        <taxon>Bacillati</taxon>
        <taxon>Actinomycetota</taxon>
        <taxon>Actinomycetes</taxon>
        <taxon>Pseudonocardiales</taxon>
        <taxon>Pseudonocardiaceae</taxon>
        <taxon>Saccharothrix</taxon>
    </lineage>
</organism>
<evidence type="ECO:0000256" key="2">
    <source>
        <dbReference type="SAM" id="MobiDB-lite"/>
    </source>
</evidence>
<dbReference type="InterPro" id="IPR014030">
    <property type="entry name" value="Ketoacyl_synth_N"/>
</dbReference>
<reference evidence="4 5" key="1">
    <citation type="submission" date="2020-08" db="EMBL/GenBank/DDBJ databases">
        <title>Sequencing the genomes of 1000 actinobacteria strains.</title>
        <authorList>
            <person name="Klenk H.-P."/>
        </authorList>
    </citation>
    <scope>NUCLEOTIDE SEQUENCE [LARGE SCALE GENOMIC DNA]</scope>
    <source>
        <strain evidence="4 5">DSM 45486</strain>
    </source>
</reference>
<dbReference type="RefSeq" id="WP_184915994.1">
    <property type="nucleotide sequence ID" value="NZ_JACHMO010000001.1"/>
</dbReference>
<dbReference type="SUPFAM" id="SSF53901">
    <property type="entry name" value="Thiolase-like"/>
    <property type="match status" value="1"/>
</dbReference>
<dbReference type="Pfam" id="PF00109">
    <property type="entry name" value="ketoacyl-synt"/>
    <property type="match status" value="1"/>
</dbReference>
<dbReference type="PANTHER" id="PTHR11712:SF336">
    <property type="entry name" value="3-OXOACYL-[ACYL-CARRIER-PROTEIN] SYNTHASE, MITOCHONDRIAL"/>
    <property type="match status" value="1"/>
</dbReference>
<evidence type="ECO:0000259" key="3">
    <source>
        <dbReference type="Pfam" id="PF00109"/>
    </source>
</evidence>
<sequence>MTTPALSPLPVADPVRELVVTGVGVCAPPAEGAPDWFDYRTELGPQGYKYVPRAAQYLLAAAKRALIDARLESEGPDDRCGVVLGSNNCASRLHADIDREVADTGIRFLRPATVPYFSVNLFLARLGIEYGWRGFTLAVHSPATAGVETVEQGFRVVRDGDVDWLVLGATETPPDTTSPTPPATHPTPPAAAPATTAPAATAPAPAGALSASAPPGAARPGADLSGTGLTASAPPAAATVPAAPGADLSAAGRPDPDRPRPDLPGAALPAADDGAAVLIVEPASRAAARGARVYGSLASSSLFIPPSAAVRDADAEVDRLRAVLADHGVSADIPVRLLRDSSPVADVVARALPGARSRTVGPGCLSPVLEVADILRAGGPGTAVVCANALGTVAVTMVVPARPASGGNP</sequence>
<keyword evidence="5" id="KW-1185">Reference proteome</keyword>
<dbReference type="InterPro" id="IPR016039">
    <property type="entry name" value="Thiolase-like"/>
</dbReference>
<feature type="compositionally biased region" description="Low complexity" evidence="2">
    <location>
        <begin position="169"/>
        <end position="178"/>
    </location>
</feature>
<protein>
    <recommendedName>
        <fullName evidence="3">Beta-ketoacyl synthase-like N-terminal domain-containing protein</fullName>
    </recommendedName>
</protein>
<dbReference type="GO" id="GO:0006633">
    <property type="term" value="P:fatty acid biosynthetic process"/>
    <property type="evidence" value="ECO:0007669"/>
    <property type="project" value="TreeGrafter"/>
</dbReference>
<dbReference type="AlphaFoldDB" id="A0A7W9LYK8"/>
<evidence type="ECO:0000313" key="5">
    <source>
        <dbReference type="Proteomes" id="UP000552097"/>
    </source>
</evidence>
<name>A0A7W9LYK8_9PSEU</name>
<accession>A0A7W9LYK8</accession>
<feature type="compositionally biased region" description="Low complexity" evidence="2">
    <location>
        <begin position="192"/>
        <end position="246"/>
    </location>
</feature>
<dbReference type="GO" id="GO:0004315">
    <property type="term" value="F:3-oxoacyl-[acyl-carrier-protein] synthase activity"/>
    <property type="evidence" value="ECO:0007669"/>
    <property type="project" value="TreeGrafter"/>
</dbReference>
<feature type="domain" description="Beta-ketoacyl synthase-like N-terminal" evidence="3">
    <location>
        <begin position="45"/>
        <end position="173"/>
    </location>
</feature>
<dbReference type="Proteomes" id="UP000552097">
    <property type="component" value="Unassembled WGS sequence"/>
</dbReference>
<feature type="compositionally biased region" description="Pro residues" evidence="2">
    <location>
        <begin position="179"/>
        <end position="191"/>
    </location>
</feature>
<dbReference type="InterPro" id="IPR000794">
    <property type="entry name" value="Beta-ketoacyl_synthase"/>
</dbReference>
<feature type="region of interest" description="Disordered" evidence="2">
    <location>
        <begin position="168"/>
        <end position="269"/>
    </location>
</feature>
<proteinExistence type="predicted"/>
<gene>
    <name evidence="4" type="ORF">F4560_000659</name>
</gene>
<dbReference type="Gene3D" id="3.40.47.10">
    <property type="match status" value="1"/>
</dbReference>
<keyword evidence="1" id="KW-0808">Transferase</keyword>
<dbReference type="EMBL" id="JACHMO010000001">
    <property type="protein sequence ID" value="MBB5800891.1"/>
    <property type="molecule type" value="Genomic_DNA"/>
</dbReference>
<comment type="caution">
    <text evidence="4">The sequence shown here is derived from an EMBL/GenBank/DDBJ whole genome shotgun (WGS) entry which is preliminary data.</text>
</comment>
<dbReference type="PANTHER" id="PTHR11712">
    <property type="entry name" value="POLYKETIDE SYNTHASE-RELATED"/>
    <property type="match status" value="1"/>
</dbReference>
<evidence type="ECO:0000256" key="1">
    <source>
        <dbReference type="ARBA" id="ARBA00022679"/>
    </source>
</evidence>
<evidence type="ECO:0000313" key="4">
    <source>
        <dbReference type="EMBL" id="MBB5800891.1"/>
    </source>
</evidence>